<gene>
    <name evidence="2" type="ORF">RJ641_008882</name>
</gene>
<protein>
    <recommendedName>
        <fullName evidence="1">DUF7870 domain-containing protein</fullName>
    </recommendedName>
</protein>
<dbReference type="EMBL" id="JBAMMX010000015">
    <property type="protein sequence ID" value="KAK6927163.1"/>
    <property type="molecule type" value="Genomic_DNA"/>
</dbReference>
<organism evidence="2 3">
    <name type="scientific">Dillenia turbinata</name>
    <dbReference type="NCBI Taxonomy" id="194707"/>
    <lineage>
        <taxon>Eukaryota</taxon>
        <taxon>Viridiplantae</taxon>
        <taxon>Streptophyta</taxon>
        <taxon>Embryophyta</taxon>
        <taxon>Tracheophyta</taxon>
        <taxon>Spermatophyta</taxon>
        <taxon>Magnoliopsida</taxon>
        <taxon>eudicotyledons</taxon>
        <taxon>Gunneridae</taxon>
        <taxon>Pentapetalae</taxon>
        <taxon>Dilleniales</taxon>
        <taxon>Dilleniaceae</taxon>
        <taxon>Dillenia</taxon>
    </lineage>
</organism>
<proteinExistence type="predicted"/>
<evidence type="ECO:0000313" key="2">
    <source>
        <dbReference type="EMBL" id="KAK6927163.1"/>
    </source>
</evidence>
<dbReference type="Pfam" id="PF25276">
    <property type="entry name" value="DUF7870"/>
    <property type="match status" value="1"/>
</dbReference>
<dbReference type="PANTHER" id="PTHR44843">
    <property type="entry name" value="METHYLTRANSFERASE"/>
    <property type="match status" value="1"/>
</dbReference>
<keyword evidence="3" id="KW-1185">Reference proteome</keyword>
<evidence type="ECO:0000313" key="3">
    <source>
        <dbReference type="Proteomes" id="UP001370490"/>
    </source>
</evidence>
<dbReference type="InterPro" id="IPR057192">
    <property type="entry name" value="DUF7870"/>
</dbReference>
<name>A0AAN8VGG0_9MAGN</name>
<dbReference type="Proteomes" id="UP001370490">
    <property type="component" value="Unassembled WGS sequence"/>
</dbReference>
<comment type="caution">
    <text evidence="2">The sequence shown here is derived from an EMBL/GenBank/DDBJ whole genome shotgun (WGS) entry which is preliminary data.</text>
</comment>
<evidence type="ECO:0000259" key="1">
    <source>
        <dbReference type="Pfam" id="PF25276"/>
    </source>
</evidence>
<sequence length="217" mass="25389">MKFMSNADKIQGFEFAYWLQRMVSENDFVVMKMDVEGTEFHLIPRLLQTGAMCLIDEMFLECHYNRWQRCCPGIRSPKYKKTYPECLDLFCLLRTSDNWTENKKRAKVSWMRIRGPSPAKIDHHISHSKHKIRQGVGEAHPGISLPEGWILSFITIPSPKKHCQRRVKILPELMNQPLLIRRPHVHPIRLGPFPTLCDHPIIEPCDSPRPELELNVL</sequence>
<reference evidence="2 3" key="1">
    <citation type="submission" date="2023-12" db="EMBL/GenBank/DDBJ databases">
        <title>A high-quality genome assembly for Dillenia turbinata (Dilleniales).</title>
        <authorList>
            <person name="Chanderbali A."/>
        </authorList>
    </citation>
    <scope>NUCLEOTIDE SEQUENCE [LARGE SCALE GENOMIC DNA]</scope>
    <source>
        <strain evidence="2">LSX21</strain>
        <tissue evidence="2">Leaf</tissue>
    </source>
</reference>
<feature type="domain" description="DUF7870" evidence="1">
    <location>
        <begin position="9"/>
        <end position="95"/>
    </location>
</feature>
<dbReference type="PANTHER" id="PTHR44843:SF14">
    <property type="entry name" value="METHYLTRANSFERASE TYPE 11 DOMAIN-CONTAINING PROTEIN"/>
    <property type="match status" value="1"/>
</dbReference>
<accession>A0AAN8VGG0</accession>
<dbReference type="AlphaFoldDB" id="A0AAN8VGG0"/>